<evidence type="ECO:0000256" key="1">
    <source>
        <dbReference type="ARBA" id="ARBA00004651"/>
    </source>
</evidence>
<keyword evidence="5 7" id="KW-1133">Transmembrane helix</keyword>
<evidence type="ECO:0000256" key="2">
    <source>
        <dbReference type="ARBA" id="ARBA00007977"/>
    </source>
</evidence>
<dbReference type="PANTHER" id="PTHR30106:SF2">
    <property type="entry name" value="UPF0324 INNER MEMBRANE PROTEIN YEIH"/>
    <property type="match status" value="1"/>
</dbReference>
<evidence type="ECO:0000313" key="9">
    <source>
        <dbReference type="Proteomes" id="UP001248581"/>
    </source>
</evidence>
<evidence type="ECO:0000256" key="4">
    <source>
        <dbReference type="ARBA" id="ARBA00022692"/>
    </source>
</evidence>
<evidence type="ECO:0000256" key="5">
    <source>
        <dbReference type="ARBA" id="ARBA00022989"/>
    </source>
</evidence>
<accession>A0ABY9THR9</accession>
<feature type="transmembrane region" description="Helical" evidence="7">
    <location>
        <begin position="48"/>
        <end position="63"/>
    </location>
</feature>
<dbReference type="EMBL" id="CP134146">
    <property type="protein sequence ID" value="WNC67340.1"/>
    <property type="molecule type" value="Genomic_DNA"/>
</dbReference>
<comment type="subcellular location">
    <subcellularLocation>
        <location evidence="1">Cell membrane</location>
        <topology evidence="1">Multi-pass membrane protein</topology>
    </subcellularLocation>
</comment>
<feature type="transmembrane region" description="Helical" evidence="7">
    <location>
        <begin position="224"/>
        <end position="247"/>
    </location>
</feature>
<feature type="transmembrane region" description="Helical" evidence="7">
    <location>
        <begin position="22"/>
        <end position="41"/>
    </location>
</feature>
<feature type="transmembrane region" description="Helical" evidence="7">
    <location>
        <begin position="322"/>
        <end position="342"/>
    </location>
</feature>
<dbReference type="Proteomes" id="UP001248581">
    <property type="component" value="Chromosome"/>
</dbReference>
<sequence>MTAETKAQPTGMLSNFLTTCKTHYSGVAISVIIAIASGALATRYDAPVMLFALLLGLALHFLYESPKHQAGVNFSSRAVLRFAVALLGVRIAFSDIVSLGITPPMIVIVSMAIMIAFGVMFSRVLGLSKVFGVLSAGSVAVCGVSAAAAISTVLPKKEYEEKFFALTVIGVTTLSTIAMVVYPLIVSYLGLPDDLAGVFIGGSIHDVAQVVGAGYSISPEAGDIATYIKLLRVALLLPIVMIIFFAFKERDSKMEGGVSTFIPTFLIGFFVLALLNNIGFIPVEVASVIKTLSSWCLVVSIAAIGVKTSLKQIVSVGWKPVVLITAETILFAVLILVGIYLFA</sequence>
<dbReference type="PANTHER" id="PTHR30106">
    <property type="entry name" value="INNER MEMBRANE PROTEIN YEIH-RELATED"/>
    <property type="match status" value="1"/>
</dbReference>
<dbReference type="RefSeq" id="WP_348386504.1">
    <property type="nucleotide sequence ID" value="NZ_CP134146.1"/>
</dbReference>
<keyword evidence="9" id="KW-1185">Reference proteome</keyword>
<feature type="transmembrane region" description="Helical" evidence="7">
    <location>
        <begin position="163"/>
        <end position="185"/>
    </location>
</feature>
<comment type="similarity">
    <text evidence="2">Belongs to the UPF0324 family.</text>
</comment>
<proteinExistence type="inferred from homology"/>
<keyword evidence="4 7" id="KW-0812">Transmembrane</keyword>
<keyword evidence="3" id="KW-1003">Cell membrane</keyword>
<keyword evidence="6 7" id="KW-0472">Membrane</keyword>
<feature type="transmembrane region" description="Helical" evidence="7">
    <location>
        <begin position="131"/>
        <end position="151"/>
    </location>
</feature>
<evidence type="ECO:0000256" key="6">
    <source>
        <dbReference type="ARBA" id="ARBA00023136"/>
    </source>
</evidence>
<evidence type="ECO:0000256" key="7">
    <source>
        <dbReference type="SAM" id="Phobius"/>
    </source>
</evidence>
<organism evidence="8 9">
    <name type="scientific">Thalassotalea nanhaiensis</name>
    <dbReference type="NCBI Taxonomy" id="3065648"/>
    <lineage>
        <taxon>Bacteria</taxon>
        <taxon>Pseudomonadati</taxon>
        <taxon>Pseudomonadota</taxon>
        <taxon>Gammaproteobacteria</taxon>
        <taxon>Alteromonadales</taxon>
        <taxon>Colwelliaceae</taxon>
        <taxon>Thalassotalea</taxon>
    </lineage>
</organism>
<feature type="transmembrane region" description="Helical" evidence="7">
    <location>
        <begin position="259"/>
        <end position="280"/>
    </location>
</feature>
<gene>
    <name evidence="8" type="ORF">RI845_12520</name>
</gene>
<feature type="transmembrane region" description="Helical" evidence="7">
    <location>
        <begin position="75"/>
        <end position="93"/>
    </location>
</feature>
<dbReference type="Pfam" id="PF03601">
    <property type="entry name" value="Cons_hypoth698"/>
    <property type="match status" value="1"/>
</dbReference>
<evidence type="ECO:0000313" key="8">
    <source>
        <dbReference type="EMBL" id="WNC67340.1"/>
    </source>
</evidence>
<evidence type="ECO:0000256" key="3">
    <source>
        <dbReference type="ARBA" id="ARBA00022475"/>
    </source>
</evidence>
<feature type="transmembrane region" description="Helical" evidence="7">
    <location>
        <begin position="292"/>
        <end position="310"/>
    </location>
</feature>
<reference evidence="9" key="1">
    <citation type="submission" date="2023-09" db="EMBL/GenBank/DDBJ databases">
        <authorList>
            <person name="Li S."/>
            <person name="Li X."/>
            <person name="Zhang C."/>
            <person name="Zhao Z."/>
        </authorList>
    </citation>
    <scope>NUCLEOTIDE SEQUENCE [LARGE SCALE GENOMIC DNA]</scope>
    <source>
        <strain evidence="9">SQ345</strain>
    </source>
</reference>
<feature type="transmembrane region" description="Helical" evidence="7">
    <location>
        <begin position="105"/>
        <end position="125"/>
    </location>
</feature>
<dbReference type="InterPro" id="IPR018383">
    <property type="entry name" value="UPF0324_pro"/>
</dbReference>
<name>A0ABY9THR9_9GAMM</name>
<protein>
    <submittedName>
        <fullName evidence="8">Sulfate exporter family transporter</fullName>
    </submittedName>
</protein>